<dbReference type="Proteomes" id="UP000679779">
    <property type="component" value="Unassembled WGS sequence"/>
</dbReference>
<gene>
    <name evidence="1" type="ORF">J2TS6_08990</name>
</gene>
<dbReference type="Pfam" id="PF06475">
    <property type="entry name" value="Glycolipid_bind"/>
    <property type="match status" value="1"/>
</dbReference>
<comment type="caution">
    <text evidence="1">The sequence shown here is derived from an EMBL/GenBank/DDBJ whole genome shotgun (WGS) entry which is preliminary data.</text>
</comment>
<protein>
    <submittedName>
        <fullName evidence="1">Transcriptional regulator</fullName>
    </submittedName>
</protein>
<evidence type="ECO:0000313" key="2">
    <source>
        <dbReference type="Proteomes" id="UP000679779"/>
    </source>
</evidence>
<dbReference type="RefSeq" id="WP_160037578.1">
    <property type="nucleotide sequence ID" value="NZ_BORQ01000001.1"/>
</dbReference>
<organism evidence="1 2">
    <name type="scientific">Paenibacillus albilobatus</name>
    <dbReference type="NCBI Taxonomy" id="2716884"/>
    <lineage>
        <taxon>Bacteria</taxon>
        <taxon>Bacillati</taxon>
        <taxon>Bacillota</taxon>
        <taxon>Bacilli</taxon>
        <taxon>Bacillales</taxon>
        <taxon>Paenibacillaceae</taxon>
        <taxon>Paenibacillus</taxon>
    </lineage>
</organism>
<name>A0A920C9G5_9BACL</name>
<keyword evidence="2" id="KW-1185">Reference proteome</keyword>
<reference evidence="1" key="1">
    <citation type="submission" date="2021-03" db="EMBL/GenBank/DDBJ databases">
        <title>Antimicrobial resistance genes in bacteria isolated from Japanese honey, and their potential for conferring macrolide and lincosamide resistance in the American foulbrood pathogen Paenibacillus larvae.</title>
        <authorList>
            <person name="Okamoto M."/>
            <person name="Kumagai M."/>
            <person name="Kanamori H."/>
            <person name="Takamatsu D."/>
        </authorList>
    </citation>
    <scope>NUCLEOTIDE SEQUENCE</scope>
    <source>
        <strain evidence="1">J2TS6</strain>
    </source>
</reference>
<sequence length="182" mass="21369">MEKSIVWKRLDDTGMEYCTHTLGERTEIDGKVIRSEPGERSFVDYHVVCDVLGNTREAVIRYVRQENVQTMRLQKDEANRWTQDGIHLPEFDGFTDIDIGATPSTNLLPIRRTRLEIGESREMTAVWVRFPEFDVMPLKQMYTRLGECEYEYRSMSGYTARLRTDQEGIIREYEGEWIEKSG</sequence>
<dbReference type="AlphaFoldDB" id="A0A920C9G5"/>
<dbReference type="InterPro" id="IPR009467">
    <property type="entry name" value="Glycolipid-bd_prot_put"/>
</dbReference>
<dbReference type="EMBL" id="BORQ01000001">
    <property type="protein sequence ID" value="GIO29758.1"/>
    <property type="molecule type" value="Genomic_DNA"/>
</dbReference>
<accession>A0A920C9G5</accession>
<dbReference type="SUPFAM" id="SSF159275">
    <property type="entry name" value="PA1994-like"/>
    <property type="match status" value="1"/>
</dbReference>
<evidence type="ECO:0000313" key="1">
    <source>
        <dbReference type="EMBL" id="GIO29758.1"/>
    </source>
</evidence>
<proteinExistence type="predicted"/>